<feature type="non-terminal residue" evidence="1">
    <location>
        <position position="1"/>
    </location>
</feature>
<organism evidence="1 2">
    <name type="scientific">Diploptera punctata</name>
    <name type="common">Pacific beetle cockroach</name>
    <dbReference type="NCBI Taxonomy" id="6984"/>
    <lineage>
        <taxon>Eukaryota</taxon>
        <taxon>Metazoa</taxon>
        <taxon>Ecdysozoa</taxon>
        <taxon>Arthropoda</taxon>
        <taxon>Hexapoda</taxon>
        <taxon>Insecta</taxon>
        <taxon>Pterygota</taxon>
        <taxon>Neoptera</taxon>
        <taxon>Polyneoptera</taxon>
        <taxon>Dictyoptera</taxon>
        <taxon>Blattodea</taxon>
        <taxon>Blaberoidea</taxon>
        <taxon>Blaberidae</taxon>
        <taxon>Diplopterinae</taxon>
        <taxon>Diploptera</taxon>
    </lineage>
</organism>
<feature type="non-terminal residue" evidence="1">
    <location>
        <position position="196"/>
    </location>
</feature>
<keyword evidence="2" id="KW-1185">Reference proteome</keyword>
<gene>
    <name evidence="1" type="ORF">L9F63_009861</name>
</gene>
<dbReference type="Proteomes" id="UP001233999">
    <property type="component" value="Unassembled WGS sequence"/>
</dbReference>
<name>A0AAD8AJK2_DIPPU</name>
<protein>
    <submittedName>
        <fullName evidence="1">Uncharacterized protein</fullName>
    </submittedName>
</protein>
<dbReference type="AlphaFoldDB" id="A0AAD8AJK2"/>
<proteinExistence type="predicted"/>
<dbReference type="EMBL" id="JASPKZ010000467">
    <property type="protein sequence ID" value="KAJ9599821.1"/>
    <property type="molecule type" value="Genomic_DNA"/>
</dbReference>
<reference evidence="1" key="1">
    <citation type="journal article" date="2023" name="IScience">
        <title>Live-bearing cockroach genome reveals convergent evolutionary mechanisms linked to viviparity in insects and beyond.</title>
        <authorList>
            <person name="Fouks B."/>
            <person name="Harrison M.C."/>
            <person name="Mikhailova A.A."/>
            <person name="Marchal E."/>
            <person name="English S."/>
            <person name="Carruthers M."/>
            <person name="Jennings E.C."/>
            <person name="Chiamaka E.L."/>
            <person name="Frigard R.A."/>
            <person name="Pippel M."/>
            <person name="Attardo G.M."/>
            <person name="Benoit J.B."/>
            <person name="Bornberg-Bauer E."/>
            <person name="Tobe S.S."/>
        </authorList>
    </citation>
    <scope>NUCLEOTIDE SEQUENCE</scope>
    <source>
        <strain evidence="1">Stay&amp;Tobe</strain>
    </source>
</reference>
<sequence>QFDVHKASIVTELLNLWKGCRRRLYIRSRTEMPNNKSQVATCNENGQHIPTYKEHIQGTGSGNTRLLMVIGIDGAPPHYAIAVREILDGHLQNRFYAMHVFVKGYQLRKMLCRDPLKNYVCAAYLLSVNSLAIVNRFESADESPHPGFIFEVSPSLIPLPILTLGLKQDHLLQDVMGPSPGYPLSPATQPEPRWVP</sequence>
<reference evidence="1" key="2">
    <citation type="submission" date="2023-05" db="EMBL/GenBank/DDBJ databases">
        <authorList>
            <person name="Fouks B."/>
        </authorList>
    </citation>
    <scope>NUCLEOTIDE SEQUENCE</scope>
    <source>
        <strain evidence="1">Stay&amp;Tobe</strain>
        <tissue evidence="1">Testes</tissue>
    </source>
</reference>
<evidence type="ECO:0000313" key="1">
    <source>
        <dbReference type="EMBL" id="KAJ9599821.1"/>
    </source>
</evidence>
<accession>A0AAD8AJK2</accession>
<comment type="caution">
    <text evidence="1">The sequence shown here is derived from an EMBL/GenBank/DDBJ whole genome shotgun (WGS) entry which is preliminary data.</text>
</comment>
<evidence type="ECO:0000313" key="2">
    <source>
        <dbReference type="Proteomes" id="UP001233999"/>
    </source>
</evidence>